<evidence type="ECO:0000313" key="7">
    <source>
        <dbReference type="Proteomes" id="UP001518140"/>
    </source>
</evidence>
<dbReference type="PANTHER" id="PTHR43775">
    <property type="entry name" value="FATTY ACID SYNTHASE"/>
    <property type="match status" value="1"/>
</dbReference>
<dbReference type="InterPro" id="IPR020841">
    <property type="entry name" value="PKS_Beta-ketoAc_synthase_dom"/>
</dbReference>
<dbReference type="Pfam" id="PF16197">
    <property type="entry name" value="KAsynt_C_assoc"/>
    <property type="match status" value="1"/>
</dbReference>
<keyword evidence="7" id="KW-1185">Reference proteome</keyword>
<feature type="domain" description="Ketosynthase family 3 (KS3)" evidence="5">
    <location>
        <begin position="34"/>
        <end position="466"/>
    </location>
</feature>
<dbReference type="InterPro" id="IPR014030">
    <property type="entry name" value="Ketoacyl_synth_N"/>
</dbReference>
<dbReference type="SUPFAM" id="SSF53901">
    <property type="entry name" value="Thiolase-like"/>
    <property type="match status" value="1"/>
</dbReference>
<dbReference type="PROSITE" id="PS52004">
    <property type="entry name" value="KS3_2"/>
    <property type="match status" value="1"/>
</dbReference>
<dbReference type="InterPro" id="IPR032821">
    <property type="entry name" value="PKS_assoc"/>
</dbReference>
<evidence type="ECO:0000259" key="5">
    <source>
        <dbReference type="PROSITE" id="PS52004"/>
    </source>
</evidence>
<name>A0ABX0E8F8_9ACTN</name>
<accession>A0ABX0E8F8</accession>
<keyword evidence="4" id="KW-0012">Acyltransferase</keyword>
<dbReference type="Gene3D" id="3.30.70.3290">
    <property type="match status" value="1"/>
</dbReference>
<sequence length="627" mass="64817">MAASSEKVVEALRASLIENERLRKQNQELTTAQREPIAIVSMACRFPGGADSPEALWRLVAEEGDAVSGLPANRGWDLESLYDPDPEAQGKSYVREGAFLYDAAEFDGELFGISPNEALAMDPQQRLLMETSWEVLERAGIPPKSLRGRPVGVFIGGITTDYVTRHYAGGAPNVPPGVESHFMTGSSGSVLSGRIAYTYGFEGPAVTVDTACSSSLTALHAAAHSLRQGECTLAIAGGVAVLANPGTFVGFSRQQGLSPDGRCKAFSADADGVGWGEGAGLILLERLSDARRNGHQVLAVIRGSAVNQDGASNGLTAPNGPSQQRVIRAALASARLDAGDVDVVEAHGTGTTLGDPIEAQALLATYGQGRPEGRPLWLGSVKSNIAHTQAAAGVAGVIKMVLALGQGVLPRTLHAEEASPHVDWSAGAVELLTEARQWPRVEGRPRRAGVSSFGISGTNAHVIVEEAPQTEAEGRGEPVPGVVVPWVISGRSAGALVAQAGRLAEYVQARPELSPVDVGWSLATARSVLEHRAVVLGAGGDRDELLAGLRALTAGTPSVAAAVGKDPRGSIKHRLDLASLGPLPTVLVGFGVVVGVPAEGEGADAGDGVDGLAGVEVGEFGRLEGRS</sequence>
<organism evidence="6 7">
    <name type="scientific">Streptomyces ureilyticus</name>
    <dbReference type="NCBI Taxonomy" id="1775131"/>
    <lineage>
        <taxon>Bacteria</taxon>
        <taxon>Bacillati</taxon>
        <taxon>Actinomycetota</taxon>
        <taxon>Actinomycetes</taxon>
        <taxon>Kitasatosporales</taxon>
        <taxon>Streptomycetaceae</taxon>
        <taxon>Streptomyces</taxon>
    </lineage>
</organism>
<comment type="caution">
    <text evidence="6">The sequence shown here is derived from an EMBL/GenBank/DDBJ whole genome shotgun (WGS) entry which is preliminary data.</text>
</comment>
<feature type="non-terminal residue" evidence="6">
    <location>
        <position position="627"/>
    </location>
</feature>
<evidence type="ECO:0000256" key="3">
    <source>
        <dbReference type="ARBA" id="ARBA00023268"/>
    </source>
</evidence>
<evidence type="ECO:0000256" key="4">
    <source>
        <dbReference type="ARBA" id="ARBA00023315"/>
    </source>
</evidence>
<dbReference type="EMBL" id="JAAKZX010000372">
    <property type="protein sequence ID" value="NGO49279.1"/>
    <property type="molecule type" value="Genomic_DNA"/>
</dbReference>
<evidence type="ECO:0000256" key="1">
    <source>
        <dbReference type="ARBA" id="ARBA00001957"/>
    </source>
</evidence>
<comment type="cofactor">
    <cofactor evidence="1">
        <name>pantetheine 4'-phosphate</name>
        <dbReference type="ChEBI" id="CHEBI:47942"/>
    </cofactor>
</comment>
<dbReference type="Proteomes" id="UP001518140">
    <property type="component" value="Unassembled WGS sequence"/>
</dbReference>
<dbReference type="InterPro" id="IPR050091">
    <property type="entry name" value="PKS_NRPS_Biosynth_Enz"/>
</dbReference>
<reference evidence="6 7" key="1">
    <citation type="submission" date="2020-02" db="EMBL/GenBank/DDBJ databases">
        <title>Whole-genome analyses of novel actinobacteria.</title>
        <authorList>
            <person name="Sahin N."/>
            <person name="Tokatli A."/>
        </authorList>
    </citation>
    <scope>NUCLEOTIDE SEQUENCE [LARGE SCALE GENOMIC DNA]</scope>
    <source>
        <strain evidence="6 7">YC419</strain>
    </source>
</reference>
<dbReference type="Gene3D" id="3.40.47.10">
    <property type="match status" value="1"/>
</dbReference>
<dbReference type="InterPro" id="IPR015083">
    <property type="entry name" value="NorB/c/GfsB-D-like_docking"/>
</dbReference>
<proteinExistence type="predicted"/>
<dbReference type="Pfam" id="PF00109">
    <property type="entry name" value="ketoacyl-synt"/>
    <property type="match status" value="1"/>
</dbReference>
<dbReference type="RefSeq" id="WP_165345713.1">
    <property type="nucleotide sequence ID" value="NZ_JAAKZX010000372.1"/>
</dbReference>
<keyword evidence="3" id="KW-0511">Multifunctional enzyme</keyword>
<protein>
    <submittedName>
        <fullName evidence="6">Polyketide synthase</fullName>
    </submittedName>
</protein>
<dbReference type="CDD" id="cd00833">
    <property type="entry name" value="PKS"/>
    <property type="match status" value="1"/>
</dbReference>
<dbReference type="PROSITE" id="PS00606">
    <property type="entry name" value="KS3_1"/>
    <property type="match status" value="1"/>
</dbReference>
<dbReference type="Pfam" id="PF02801">
    <property type="entry name" value="Ketoacyl-synt_C"/>
    <property type="match status" value="1"/>
</dbReference>
<dbReference type="InterPro" id="IPR016039">
    <property type="entry name" value="Thiolase-like"/>
</dbReference>
<dbReference type="InterPro" id="IPR018201">
    <property type="entry name" value="Ketoacyl_synth_AS"/>
</dbReference>
<gene>
    <name evidence="6" type="ORF">G6048_46865</name>
</gene>
<evidence type="ECO:0000313" key="6">
    <source>
        <dbReference type="EMBL" id="NGO49279.1"/>
    </source>
</evidence>
<dbReference type="InterPro" id="IPR014031">
    <property type="entry name" value="Ketoacyl_synth_C"/>
</dbReference>
<keyword evidence="2" id="KW-0808">Transferase</keyword>
<evidence type="ECO:0000256" key="2">
    <source>
        <dbReference type="ARBA" id="ARBA00022679"/>
    </source>
</evidence>
<dbReference type="SMART" id="SM00825">
    <property type="entry name" value="PKS_KS"/>
    <property type="match status" value="1"/>
</dbReference>
<dbReference type="Pfam" id="PF08990">
    <property type="entry name" value="Docking"/>
    <property type="match status" value="1"/>
</dbReference>
<dbReference type="PANTHER" id="PTHR43775:SF51">
    <property type="entry name" value="INACTIVE PHENOLPHTHIOCEROL SYNTHESIS POLYKETIDE SYNTHASE TYPE I PKS1-RELATED"/>
    <property type="match status" value="1"/>
</dbReference>